<proteinExistence type="predicted"/>
<dbReference type="EMBL" id="AMZH03023653">
    <property type="protein sequence ID" value="RRT36398.1"/>
    <property type="molecule type" value="Genomic_DNA"/>
</dbReference>
<sequence length="188" mass="20386">MVLHAVGVINRPFGRHCYPRAAPHGRATSPCVGAAPAGGRSSQRQPWPRGYPLWPCSGQPPPVARPRAATSCGRAVGNRHLRAGRSRSCPRGYCPCGWPPLAGGPWLQSTAPCRWPSTCKGAVRGHARLPLVRASIAAKMQQEHVERFYTIQSHHTQFKINLSHENLGFDTTVGKPIVGASHAQRKSK</sequence>
<name>A0A444CU58_ENSVE</name>
<dbReference type="Proteomes" id="UP000287651">
    <property type="component" value="Unassembled WGS sequence"/>
</dbReference>
<comment type="caution">
    <text evidence="1">The sequence shown here is derived from an EMBL/GenBank/DDBJ whole genome shotgun (WGS) entry which is preliminary data.</text>
</comment>
<gene>
    <name evidence="1" type="ORF">B296_00052504</name>
</gene>
<evidence type="ECO:0000313" key="1">
    <source>
        <dbReference type="EMBL" id="RRT36398.1"/>
    </source>
</evidence>
<accession>A0A444CU58</accession>
<organism evidence="1 2">
    <name type="scientific">Ensete ventricosum</name>
    <name type="common">Abyssinian banana</name>
    <name type="synonym">Musa ensete</name>
    <dbReference type="NCBI Taxonomy" id="4639"/>
    <lineage>
        <taxon>Eukaryota</taxon>
        <taxon>Viridiplantae</taxon>
        <taxon>Streptophyta</taxon>
        <taxon>Embryophyta</taxon>
        <taxon>Tracheophyta</taxon>
        <taxon>Spermatophyta</taxon>
        <taxon>Magnoliopsida</taxon>
        <taxon>Liliopsida</taxon>
        <taxon>Zingiberales</taxon>
        <taxon>Musaceae</taxon>
        <taxon>Ensete</taxon>
    </lineage>
</organism>
<protein>
    <submittedName>
        <fullName evidence="1">Uncharacterized protein</fullName>
    </submittedName>
</protein>
<dbReference type="AlphaFoldDB" id="A0A444CU58"/>
<reference evidence="1 2" key="1">
    <citation type="journal article" date="2014" name="Agronomy (Basel)">
        <title>A Draft Genome Sequence for Ensete ventricosum, the Drought-Tolerant Tree Against Hunger.</title>
        <authorList>
            <person name="Harrison J."/>
            <person name="Moore K.A."/>
            <person name="Paszkiewicz K."/>
            <person name="Jones T."/>
            <person name="Grant M."/>
            <person name="Ambacheew D."/>
            <person name="Muzemil S."/>
            <person name="Studholme D.J."/>
        </authorList>
    </citation>
    <scope>NUCLEOTIDE SEQUENCE [LARGE SCALE GENOMIC DNA]</scope>
</reference>
<evidence type="ECO:0000313" key="2">
    <source>
        <dbReference type="Proteomes" id="UP000287651"/>
    </source>
</evidence>